<name>A0A6A5KJY5_9PLEO</name>
<dbReference type="OrthoDB" id="3929108at2759"/>
<proteinExistence type="predicted"/>
<sequence length="177" mass="19228">MCHWVLRVWQCGDSFFTKYSSCSFDRAAHHPNNPLNPLHPSITPCGLDGTTSQSIADKTHASTSVSSTPSANGPALSRPAPTRSDSPHSEIHKWSGHNSIPTTYPRRNITGEESGLMPVSDIGKACRFGDNASVEVKRCNVFEVVLETKERTICPACARSPKRARLPAHARGCFALS</sequence>
<protein>
    <submittedName>
        <fullName evidence="2">Uncharacterized protein</fullName>
    </submittedName>
</protein>
<dbReference type="EMBL" id="ML975249">
    <property type="protein sequence ID" value="KAF1838725.1"/>
    <property type="molecule type" value="Genomic_DNA"/>
</dbReference>
<evidence type="ECO:0000313" key="2">
    <source>
        <dbReference type="EMBL" id="KAF1838725.1"/>
    </source>
</evidence>
<evidence type="ECO:0000256" key="1">
    <source>
        <dbReference type="SAM" id="MobiDB-lite"/>
    </source>
</evidence>
<feature type="compositionally biased region" description="Polar residues" evidence="1">
    <location>
        <begin position="58"/>
        <end position="71"/>
    </location>
</feature>
<dbReference type="AlphaFoldDB" id="A0A6A5KJY5"/>
<accession>A0A6A5KJY5</accession>
<reference evidence="2" key="1">
    <citation type="submission" date="2020-01" db="EMBL/GenBank/DDBJ databases">
        <authorList>
            <consortium name="DOE Joint Genome Institute"/>
            <person name="Haridas S."/>
            <person name="Albert R."/>
            <person name="Binder M."/>
            <person name="Bloem J."/>
            <person name="Labutti K."/>
            <person name="Salamov A."/>
            <person name="Andreopoulos B."/>
            <person name="Baker S.E."/>
            <person name="Barry K."/>
            <person name="Bills G."/>
            <person name="Bluhm B.H."/>
            <person name="Cannon C."/>
            <person name="Castanera R."/>
            <person name="Culley D.E."/>
            <person name="Daum C."/>
            <person name="Ezra D."/>
            <person name="Gonzalez J.B."/>
            <person name="Henrissat B."/>
            <person name="Kuo A."/>
            <person name="Liang C."/>
            <person name="Lipzen A."/>
            <person name="Lutzoni F."/>
            <person name="Magnuson J."/>
            <person name="Mondo S."/>
            <person name="Nolan M."/>
            <person name="Ohm R."/>
            <person name="Pangilinan J."/>
            <person name="Park H.-J."/>
            <person name="Ramirez L."/>
            <person name="Alfaro M."/>
            <person name="Sun H."/>
            <person name="Tritt A."/>
            <person name="Yoshinaga Y."/>
            <person name="Zwiers L.-H."/>
            <person name="Turgeon B.G."/>
            <person name="Goodwin S.B."/>
            <person name="Spatafora J.W."/>
            <person name="Crous P.W."/>
            <person name="Grigoriev I.V."/>
        </authorList>
    </citation>
    <scope>NUCLEOTIDE SEQUENCE</scope>
    <source>
        <strain evidence="2">P77</strain>
    </source>
</reference>
<gene>
    <name evidence="2" type="ORF">BDW02DRAFT_575997</name>
</gene>
<organism evidence="2 3">
    <name type="scientific">Decorospora gaudefroyi</name>
    <dbReference type="NCBI Taxonomy" id="184978"/>
    <lineage>
        <taxon>Eukaryota</taxon>
        <taxon>Fungi</taxon>
        <taxon>Dikarya</taxon>
        <taxon>Ascomycota</taxon>
        <taxon>Pezizomycotina</taxon>
        <taxon>Dothideomycetes</taxon>
        <taxon>Pleosporomycetidae</taxon>
        <taxon>Pleosporales</taxon>
        <taxon>Pleosporineae</taxon>
        <taxon>Pleosporaceae</taxon>
        <taxon>Decorospora</taxon>
    </lineage>
</organism>
<dbReference type="Proteomes" id="UP000800040">
    <property type="component" value="Unassembled WGS sequence"/>
</dbReference>
<evidence type="ECO:0000313" key="3">
    <source>
        <dbReference type="Proteomes" id="UP000800040"/>
    </source>
</evidence>
<keyword evidence="3" id="KW-1185">Reference proteome</keyword>
<feature type="region of interest" description="Disordered" evidence="1">
    <location>
        <begin position="58"/>
        <end position="116"/>
    </location>
</feature>